<dbReference type="SUPFAM" id="SSF50151">
    <property type="entry name" value="SacY-like RNA-binding domain"/>
    <property type="match status" value="1"/>
</dbReference>
<dbReference type="Proteomes" id="UP000242470">
    <property type="component" value="Unassembled WGS sequence"/>
</dbReference>
<dbReference type="InterPro" id="IPR004341">
    <property type="entry name" value="CAT_RNA-bd_dom"/>
</dbReference>
<dbReference type="GO" id="GO:0006355">
    <property type="term" value="P:regulation of DNA-templated transcription"/>
    <property type="evidence" value="ECO:0007669"/>
    <property type="project" value="InterPro"/>
</dbReference>
<organism evidence="3 4">
    <name type="scientific">Staphylococcus auricularis</name>
    <dbReference type="NCBI Taxonomy" id="29379"/>
    <lineage>
        <taxon>Bacteria</taxon>
        <taxon>Bacillati</taxon>
        <taxon>Bacillota</taxon>
        <taxon>Bacilli</taxon>
        <taxon>Bacillales</taxon>
        <taxon>Staphylococcaceae</taxon>
        <taxon>Staphylococcus</taxon>
    </lineage>
</organism>
<dbReference type="RefSeq" id="WP_059106956.1">
    <property type="nucleotide sequence ID" value="NZ_AP024589.1"/>
</dbReference>
<dbReference type="InterPro" id="IPR050661">
    <property type="entry name" value="BglG_antiterminators"/>
</dbReference>
<dbReference type="InterPro" id="IPR036634">
    <property type="entry name" value="PRD_sf"/>
</dbReference>
<accession>A0AAP8PRG2</accession>
<dbReference type="Gene3D" id="1.20.58.1950">
    <property type="match status" value="1"/>
</dbReference>
<gene>
    <name evidence="3" type="ORF">CD158_03215</name>
</gene>
<dbReference type="PROSITE" id="PS51372">
    <property type="entry name" value="PRD_2"/>
    <property type="match status" value="2"/>
</dbReference>
<sequence>MKQYRITKILNNNVIICTQNDRELVLIGKGIGFNKKPGSPFNDGDLIEKTYVLEQKAQQDHYKALVAQTDDTVIQAIIEAVDIIANATFKIHNPNLVVALTDHITFAYQRLKRSQLITNPFIVETKQLYHEAYHIAEKVIEQLNRKLDVTFPEDEIGFIALHIASNLESFTIYEMKQINRLIQQSRVMIEKSLNITIETESLHYQRFIRHIQFLIRRLNQGEKIHTSQDFETTIKSHYPICYDIASKVTLMLQQALNIPIYRAEVVHLTLHIYHFLDAPRELKYECH</sequence>
<comment type="caution">
    <text evidence="3">The sequence shown here is derived from an EMBL/GenBank/DDBJ whole genome shotgun (WGS) entry which is preliminary data.</text>
</comment>
<dbReference type="Gene3D" id="1.20.890.100">
    <property type="match status" value="1"/>
</dbReference>
<dbReference type="Gene3D" id="2.30.24.10">
    <property type="entry name" value="CAT RNA-binding domain"/>
    <property type="match status" value="1"/>
</dbReference>
<dbReference type="NCBIfam" id="NF047357">
    <property type="entry name" value="antiterm_GlcT"/>
    <property type="match status" value="1"/>
</dbReference>
<dbReference type="EMBL" id="PPQW01000014">
    <property type="protein sequence ID" value="PNZ68496.1"/>
    <property type="molecule type" value="Genomic_DNA"/>
</dbReference>
<dbReference type="InterPro" id="IPR036650">
    <property type="entry name" value="CAT_RNA-bd_dom_sf"/>
</dbReference>
<dbReference type="PANTHER" id="PTHR30185:SF16">
    <property type="entry name" value="PROTEIN GLCT"/>
    <property type="match status" value="1"/>
</dbReference>
<proteinExistence type="predicted"/>
<evidence type="ECO:0000256" key="1">
    <source>
        <dbReference type="ARBA" id="ARBA00022737"/>
    </source>
</evidence>
<dbReference type="GO" id="GO:0003723">
    <property type="term" value="F:RNA binding"/>
    <property type="evidence" value="ECO:0007669"/>
    <property type="project" value="InterPro"/>
</dbReference>
<dbReference type="Pfam" id="PF03123">
    <property type="entry name" value="CAT_RBD"/>
    <property type="match status" value="1"/>
</dbReference>
<protein>
    <submittedName>
        <fullName evidence="3">PRD domain-containing protein</fullName>
    </submittedName>
</protein>
<keyword evidence="1" id="KW-0677">Repeat</keyword>
<dbReference type="Gene3D" id="1.10.1790.10">
    <property type="entry name" value="PRD domain"/>
    <property type="match status" value="1"/>
</dbReference>
<dbReference type="GeneID" id="64982320"/>
<dbReference type="PANTHER" id="PTHR30185">
    <property type="entry name" value="CRYPTIC BETA-GLUCOSIDE BGL OPERON ANTITERMINATOR"/>
    <property type="match status" value="1"/>
</dbReference>
<evidence type="ECO:0000313" key="4">
    <source>
        <dbReference type="Proteomes" id="UP000242470"/>
    </source>
</evidence>
<name>A0AAP8PRG2_9STAP</name>
<dbReference type="AlphaFoldDB" id="A0AAP8PRG2"/>
<dbReference type="SMART" id="SM01061">
    <property type="entry name" value="CAT_RBD"/>
    <property type="match status" value="1"/>
</dbReference>
<dbReference type="InterPro" id="IPR011608">
    <property type="entry name" value="PRD"/>
</dbReference>
<evidence type="ECO:0000313" key="3">
    <source>
        <dbReference type="EMBL" id="PNZ68496.1"/>
    </source>
</evidence>
<dbReference type="Pfam" id="PF00874">
    <property type="entry name" value="PRD"/>
    <property type="match status" value="2"/>
</dbReference>
<feature type="domain" description="PRD" evidence="2">
    <location>
        <begin position="174"/>
        <end position="282"/>
    </location>
</feature>
<evidence type="ECO:0000259" key="2">
    <source>
        <dbReference type="PROSITE" id="PS51372"/>
    </source>
</evidence>
<dbReference type="SUPFAM" id="SSF63520">
    <property type="entry name" value="PTS-regulatory domain, PRD"/>
    <property type="match status" value="2"/>
</dbReference>
<feature type="domain" description="PRD" evidence="2">
    <location>
        <begin position="65"/>
        <end position="173"/>
    </location>
</feature>
<reference evidence="3 4" key="1">
    <citation type="submission" date="2017-08" db="EMBL/GenBank/DDBJ databases">
        <title>Draft genome sequences of 64 type strains of genus Staph aureus.</title>
        <authorList>
            <person name="Cole K."/>
            <person name="Golubchik T."/>
            <person name="Russell J."/>
            <person name="Foster D."/>
            <person name="Llewelyn M."/>
            <person name="Wilson D."/>
            <person name="Crook D."/>
            <person name="Paul J."/>
        </authorList>
    </citation>
    <scope>NUCLEOTIDE SEQUENCE [LARGE SCALE GENOMIC DNA]</scope>
    <source>
        <strain evidence="3 4">NCTC 12101</strain>
    </source>
</reference>